<feature type="region of interest" description="Disordered" evidence="2">
    <location>
        <begin position="1"/>
        <end position="28"/>
    </location>
</feature>
<dbReference type="OMA" id="AFCRYPV"/>
<dbReference type="Pfam" id="PF08161">
    <property type="entry name" value="RRP12_HEAT"/>
    <property type="match status" value="1"/>
</dbReference>
<accession>A0A7N0T5L0</accession>
<dbReference type="Gene3D" id="1.25.10.10">
    <property type="entry name" value="Leucine-rich Repeat Variant"/>
    <property type="match status" value="1"/>
</dbReference>
<name>A0A7N0T5L0_KALFE</name>
<dbReference type="InterPro" id="IPR057860">
    <property type="entry name" value="HEAT_RRP12_N"/>
</dbReference>
<feature type="domain" description="RRP12 HEAT" evidence="3">
    <location>
        <begin position="376"/>
        <end position="627"/>
    </location>
</feature>
<dbReference type="InterPro" id="IPR011989">
    <property type="entry name" value="ARM-like"/>
</dbReference>
<feature type="compositionally biased region" description="Basic and acidic residues" evidence="2">
    <location>
        <begin position="1"/>
        <end position="15"/>
    </location>
</feature>
<dbReference type="PANTHER" id="PTHR48412:SF1">
    <property type="entry name" value="ARM REPEAT SUPERFAMILY PROTEIN"/>
    <property type="match status" value="1"/>
</dbReference>
<dbReference type="EnsemblPlants" id="Kaladp0024s0240.1.v1.1">
    <property type="protein sequence ID" value="Kaladp0024s0240.1.v1.1"/>
    <property type="gene ID" value="Kaladp0024s0240.v1.1"/>
</dbReference>
<dbReference type="InterPro" id="IPR012978">
    <property type="entry name" value="HEAT_RRP12"/>
</dbReference>
<comment type="similarity">
    <text evidence="1">Belongs to the RRP12 family.</text>
</comment>
<evidence type="ECO:0000256" key="1">
    <source>
        <dbReference type="ARBA" id="ARBA00007690"/>
    </source>
</evidence>
<feature type="compositionally biased region" description="Polar residues" evidence="2">
    <location>
        <begin position="1013"/>
        <end position="1022"/>
    </location>
</feature>
<evidence type="ECO:0000256" key="2">
    <source>
        <dbReference type="SAM" id="MobiDB-lite"/>
    </source>
</evidence>
<dbReference type="Pfam" id="PF25772">
    <property type="entry name" value="HEAT_RRP12_N"/>
    <property type="match status" value="1"/>
</dbReference>
<keyword evidence="6" id="KW-1185">Reference proteome</keyword>
<dbReference type="InterPro" id="IPR016024">
    <property type="entry name" value="ARM-type_fold"/>
</dbReference>
<sequence length="1112" mass="123515">MKRKALEDGEQQVHEEVEEEEARLSSSSDLCQQLMDRYKASSAKQHRHLLATAAAMRSVISSESLPLTPVSYYASTISALWRTSQTPLDSDAVGALTSLLSLALPLVPPKGIASENAVEAVDILIELLNRQGDEGGLVSASSVRAVLKCLGVLLVGFCGSGDWTSIRSGLQTLLNFSVDKRPKVRKCSQTFVEKIFTSFKEASIKKEASNMVNSLFKTYMPAVAELSNIRFFSGSTVKAPSKPELVEALHMLNVLKLVVPFLSIKVGSKILKKLLKFMCPEVTSLTRHILIITEAYFSSSKLEAISLSFKKILVKFSAYLKEAKNKPADTERTVLSLLKCTIDRVKNDDHRFGVAWLPVVIGSIIGNPMSDADSATHALSILKELINDYVDQPNTSYLEIEQLKDDENHQVPSVLAICRLFEDALTRCEGYPDENLLAVVSILFLKLGISSCIFMKGILLKLVDLMTHSNGTATSQLQHCVGAAIIAMGPEKVLTILPISLNNEDFSCSNTWLIPILRKYVAGASLGFYMKNIMSLAESLQQACRKVKNIVIRKDLKAQARALRGLLPAFCRRPVDTYQNIEPLSKLLITFIKEDSYMHEVVAVAIQELLTQNTMSNEDVDDTCCFDIKNFRSDHTDKDLCSQNAASLDSSGWITSMTGILEALIDLFLKSTPEKRLHLQSAIECLVSLVGSSATKRIFLSSLEKFQSTNDLVDQEEKIMQRCPLLDLASSFSIGADDALLDIIYDFIKRTLQGNGDTKDSTAFSVLSKMLKDNVKYFSMRLNEVMDLLYPLKSNVENGFFKARFEALHSLLVLLVKENLEDNDKALLILNEIILNLKDSNEETRKVAYDTLLAISSSLCDPSCCSLEPYKKFINMVAGYLCGSSPQTKSGAISALSVLVYKDPHMCTVLPDVLPSVLSLLASKALEVIKAVLGFVKVLVSCLQAKDLQTFLSDIANGILPWSSVSRNHFRTKITIIMEIMIRKCGSVAIESVIPKKYEGFIKTVMENRHGKTNSGEFGSTDNVKEASTENPRRWRKRKASELGLIDESNKRNKVNRSNRLSNERTRTKKPHEKGNRSQQVRQHKSRGSEHNPKDARRKLALLQGSKRPGHW</sequence>
<reference evidence="5" key="1">
    <citation type="submission" date="2021-01" db="UniProtKB">
        <authorList>
            <consortium name="EnsemblPlants"/>
        </authorList>
    </citation>
    <scope>IDENTIFICATION</scope>
</reference>
<feature type="compositionally biased region" description="Basic and acidic residues" evidence="2">
    <location>
        <begin position="1023"/>
        <end position="1033"/>
    </location>
</feature>
<organism evidence="5 6">
    <name type="scientific">Kalanchoe fedtschenkoi</name>
    <name type="common">Lavender scallops</name>
    <name type="synonym">South American air plant</name>
    <dbReference type="NCBI Taxonomy" id="63787"/>
    <lineage>
        <taxon>Eukaryota</taxon>
        <taxon>Viridiplantae</taxon>
        <taxon>Streptophyta</taxon>
        <taxon>Embryophyta</taxon>
        <taxon>Tracheophyta</taxon>
        <taxon>Spermatophyta</taxon>
        <taxon>Magnoliopsida</taxon>
        <taxon>eudicotyledons</taxon>
        <taxon>Gunneridae</taxon>
        <taxon>Pentapetalae</taxon>
        <taxon>Saxifragales</taxon>
        <taxon>Crassulaceae</taxon>
        <taxon>Kalanchoe</taxon>
    </lineage>
</organism>
<dbReference type="AlphaFoldDB" id="A0A7N0T5L0"/>
<evidence type="ECO:0000259" key="3">
    <source>
        <dbReference type="Pfam" id="PF08161"/>
    </source>
</evidence>
<protein>
    <recommendedName>
        <fullName evidence="7">Ribosomal RNA-processing protein 12-like conserved domain-containing protein</fullName>
    </recommendedName>
</protein>
<dbReference type="SUPFAM" id="SSF48371">
    <property type="entry name" value="ARM repeat"/>
    <property type="match status" value="2"/>
</dbReference>
<evidence type="ECO:0000259" key="4">
    <source>
        <dbReference type="Pfam" id="PF25772"/>
    </source>
</evidence>
<dbReference type="Proteomes" id="UP000594263">
    <property type="component" value="Unplaced"/>
</dbReference>
<evidence type="ECO:0000313" key="5">
    <source>
        <dbReference type="EnsemblPlants" id="Kaladp0024s0240.1.v1.1"/>
    </source>
</evidence>
<dbReference type="Gramene" id="Kaladp0024s0240.1.v1.1">
    <property type="protein sequence ID" value="Kaladp0024s0240.1.v1.1"/>
    <property type="gene ID" value="Kaladp0024s0240.v1.1"/>
</dbReference>
<evidence type="ECO:0008006" key="7">
    <source>
        <dbReference type="Google" id="ProtNLM"/>
    </source>
</evidence>
<feature type="domain" description="RRP12 N-terminal HEAT" evidence="4">
    <location>
        <begin position="18"/>
        <end position="303"/>
    </location>
</feature>
<feature type="region of interest" description="Disordered" evidence="2">
    <location>
        <begin position="1010"/>
        <end position="1112"/>
    </location>
</feature>
<proteinExistence type="inferred from homology"/>
<evidence type="ECO:0000313" key="6">
    <source>
        <dbReference type="Proteomes" id="UP000594263"/>
    </source>
</evidence>
<dbReference type="PANTHER" id="PTHR48412">
    <property type="entry name" value="ARM REPEAT SUPERFAMILY PROTEIN"/>
    <property type="match status" value="1"/>
</dbReference>